<evidence type="ECO:0000313" key="5">
    <source>
        <dbReference type="Proteomes" id="UP001348817"/>
    </source>
</evidence>
<organism evidence="4 5">
    <name type="scientific">Fulvitalea axinellae</name>
    <dbReference type="NCBI Taxonomy" id="1182444"/>
    <lineage>
        <taxon>Bacteria</taxon>
        <taxon>Pseudomonadati</taxon>
        <taxon>Bacteroidota</taxon>
        <taxon>Cytophagia</taxon>
        <taxon>Cytophagales</taxon>
        <taxon>Persicobacteraceae</taxon>
        <taxon>Fulvitalea</taxon>
    </lineage>
</organism>
<dbReference type="SUPFAM" id="SSF48452">
    <property type="entry name" value="TPR-like"/>
    <property type="match status" value="1"/>
</dbReference>
<dbReference type="KEGG" id="fax:FUAX_41140"/>
<evidence type="ECO:0000256" key="1">
    <source>
        <dbReference type="SAM" id="Phobius"/>
    </source>
</evidence>
<dbReference type="SMART" id="SM00421">
    <property type="entry name" value="HTH_LUXR"/>
    <property type="match status" value="1"/>
</dbReference>
<name>A0AAU9CUK9_9BACT</name>
<keyword evidence="2" id="KW-0732">Signal</keyword>
<sequence>MNRFLLLLGIVLLFSCSDQMGVEQRLYLAENHKNTPDSIAHLIHGLDTTNLPKKLKADYNRLYAYTQLFSASTTLGRVSFDQPINYYKRNDELNKAYETYLIAGRYWLLKKKFSEALRYLKEGYLLAKKNNDKKIIDQFCELIGGTHMESKGYDQAITYFKQRLLFNKDNQASIYYDLALNYAYKGELDSVNFFMNKSFLYSGKVPTDLFNHRVRNYADILYEKKLYRKSIEQLDQIKNCPDSVVLANLYTSYALSYSALDQIDSATLYLDRAKSVLGSMKGKEYTKYLSYKNVIMTLDAVLNTKRRQHISMFQIGQFNDSIVFENYNKQRIIRKQLSDKIRLETDILKLKIQRQQTYLTGGVVLIIVIIVFVLFISYNRKKSLLLIEEEEKRETLQRLLDDTLNEKTLNKDENFFRKILLQQLGIIKLIATKPTTQNQELLQQMTRISNSDIKVDSLLIWDDLYPIIDTVYNGFYTKAYSKYGELLNEKELQLCCLLCAEFSTKEISVITQQSVRTIYQRKSSVRKKIKAGEKGDIVRFLVASNQHSQ</sequence>
<dbReference type="InterPro" id="IPR011990">
    <property type="entry name" value="TPR-like_helical_dom_sf"/>
</dbReference>
<keyword evidence="1" id="KW-0812">Transmembrane</keyword>
<dbReference type="GO" id="GO:0006355">
    <property type="term" value="P:regulation of DNA-templated transcription"/>
    <property type="evidence" value="ECO:0007669"/>
    <property type="project" value="InterPro"/>
</dbReference>
<dbReference type="InterPro" id="IPR000792">
    <property type="entry name" value="Tscrpt_reg_LuxR_C"/>
</dbReference>
<gene>
    <name evidence="4" type="ORF">FUAX_41140</name>
</gene>
<evidence type="ECO:0000313" key="4">
    <source>
        <dbReference type="EMBL" id="BDD11682.1"/>
    </source>
</evidence>
<dbReference type="SUPFAM" id="SSF46894">
    <property type="entry name" value="C-terminal effector domain of the bipartite response regulators"/>
    <property type="match status" value="1"/>
</dbReference>
<dbReference type="Gene3D" id="1.25.40.10">
    <property type="entry name" value="Tetratricopeptide repeat domain"/>
    <property type="match status" value="1"/>
</dbReference>
<feature type="transmembrane region" description="Helical" evidence="1">
    <location>
        <begin position="358"/>
        <end position="378"/>
    </location>
</feature>
<keyword evidence="4" id="KW-0614">Plasmid</keyword>
<evidence type="ECO:0000256" key="2">
    <source>
        <dbReference type="SAM" id="SignalP"/>
    </source>
</evidence>
<feature type="signal peptide" evidence="2">
    <location>
        <begin position="1"/>
        <end position="20"/>
    </location>
</feature>
<dbReference type="RefSeq" id="WP_338394801.1">
    <property type="nucleotide sequence ID" value="NZ_AP025315.1"/>
</dbReference>
<dbReference type="AlphaFoldDB" id="A0AAU9CUK9"/>
<dbReference type="EMBL" id="AP025315">
    <property type="protein sequence ID" value="BDD11682.1"/>
    <property type="molecule type" value="Genomic_DNA"/>
</dbReference>
<geneLocation type="plasmid" evidence="4 5">
    <name>pFA1</name>
</geneLocation>
<accession>A0AAU9CUK9</accession>
<reference evidence="4 5" key="1">
    <citation type="submission" date="2021-12" db="EMBL/GenBank/DDBJ databases">
        <title>Genome sequencing of bacteria with rrn-lacking chromosome and rrn-plasmid.</title>
        <authorList>
            <person name="Anda M."/>
            <person name="Iwasaki W."/>
        </authorList>
    </citation>
    <scope>NUCLEOTIDE SEQUENCE [LARGE SCALE GENOMIC DNA]</scope>
    <source>
        <strain evidence="4 5">DSM 100852</strain>
        <plasmid evidence="4 5">pFA1</plasmid>
    </source>
</reference>
<dbReference type="InterPro" id="IPR016032">
    <property type="entry name" value="Sig_transdc_resp-reg_C-effctor"/>
</dbReference>
<protein>
    <recommendedName>
        <fullName evidence="3">HTH luxR-type domain-containing protein</fullName>
    </recommendedName>
</protein>
<feature type="chain" id="PRO_5044009453" description="HTH luxR-type domain-containing protein" evidence="2">
    <location>
        <begin position="21"/>
        <end position="549"/>
    </location>
</feature>
<keyword evidence="1" id="KW-0472">Membrane</keyword>
<dbReference type="PROSITE" id="PS51257">
    <property type="entry name" value="PROKAR_LIPOPROTEIN"/>
    <property type="match status" value="1"/>
</dbReference>
<keyword evidence="1" id="KW-1133">Transmembrane helix</keyword>
<feature type="domain" description="HTH luxR-type" evidence="3">
    <location>
        <begin position="484"/>
        <end position="541"/>
    </location>
</feature>
<keyword evidence="5" id="KW-1185">Reference proteome</keyword>
<dbReference type="Proteomes" id="UP001348817">
    <property type="component" value="Plasmid pFA1"/>
</dbReference>
<proteinExistence type="predicted"/>
<evidence type="ECO:0000259" key="3">
    <source>
        <dbReference type="SMART" id="SM00421"/>
    </source>
</evidence>
<dbReference type="GO" id="GO:0003677">
    <property type="term" value="F:DNA binding"/>
    <property type="evidence" value="ECO:0007669"/>
    <property type="project" value="InterPro"/>
</dbReference>